<dbReference type="AlphaFoldDB" id="A0A1L9PTZ2"/>
<name>A0A1L9PTZ2_ASPVE</name>
<evidence type="ECO:0000313" key="3">
    <source>
        <dbReference type="Proteomes" id="UP000184073"/>
    </source>
</evidence>
<accession>A0A1L9PTZ2</accession>
<dbReference type="OrthoDB" id="5793281at2759"/>
<reference evidence="3" key="1">
    <citation type="journal article" date="2017" name="Genome Biol.">
        <title>Comparative genomics reveals high biological diversity and specific adaptations in the industrially and medically important fungal genus Aspergillus.</title>
        <authorList>
            <person name="de Vries R.P."/>
            <person name="Riley R."/>
            <person name="Wiebenga A."/>
            <person name="Aguilar-Osorio G."/>
            <person name="Amillis S."/>
            <person name="Uchima C.A."/>
            <person name="Anderluh G."/>
            <person name="Asadollahi M."/>
            <person name="Askin M."/>
            <person name="Barry K."/>
            <person name="Battaglia E."/>
            <person name="Bayram O."/>
            <person name="Benocci T."/>
            <person name="Braus-Stromeyer S.A."/>
            <person name="Caldana C."/>
            <person name="Canovas D."/>
            <person name="Cerqueira G.C."/>
            <person name="Chen F."/>
            <person name="Chen W."/>
            <person name="Choi C."/>
            <person name="Clum A."/>
            <person name="Dos Santos R.A."/>
            <person name="Damasio A.R."/>
            <person name="Diallinas G."/>
            <person name="Emri T."/>
            <person name="Fekete E."/>
            <person name="Flipphi M."/>
            <person name="Freyberg S."/>
            <person name="Gallo A."/>
            <person name="Gournas C."/>
            <person name="Habgood R."/>
            <person name="Hainaut M."/>
            <person name="Harispe M.L."/>
            <person name="Henrissat B."/>
            <person name="Hilden K.S."/>
            <person name="Hope R."/>
            <person name="Hossain A."/>
            <person name="Karabika E."/>
            <person name="Karaffa L."/>
            <person name="Karanyi Z."/>
            <person name="Krasevec N."/>
            <person name="Kuo A."/>
            <person name="Kusch H."/>
            <person name="LaButti K."/>
            <person name="Lagendijk E.L."/>
            <person name="Lapidus A."/>
            <person name="Levasseur A."/>
            <person name="Lindquist E."/>
            <person name="Lipzen A."/>
            <person name="Logrieco A.F."/>
            <person name="MacCabe A."/>
            <person name="Maekelae M.R."/>
            <person name="Malavazi I."/>
            <person name="Melin P."/>
            <person name="Meyer V."/>
            <person name="Mielnichuk N."/>
            <person name="Miskei M."/>
            <person name="Molnar A.P."/>
            <person name="Mule G."/>
            <person name="Ngan C.Y."/>
            <person name="Orejas M."/>
            <person name="Orosz E."/>
            <person name="Ouedraogo J.P."/>
            <person name="Overkamp K.M."/>
            <person name="Park H.-S."/>
            <person name="Perrone G."/>
            <person name="Piumi F."/>
            <person name="Punt P.J."/>
            <person name="Ram A.F."/>
            <person name="Ramon A."/>
            <person name="Rauscher S."/>
            <person name="Record E."/>
            <person name="Riano-Pachon D.M."/>
            <person name="Robert V."/>
            <person name="Roehrig J."/>
            <person name="Ruller R."/>
            <person name="Salamov A."/>
            <person name="Salih N.S."/>
            <person name="Samson R.A."/>
            <person name="Sandor E."/>
            <person name="Sanguinetti M."/>
            <person name="Schuetze T."/>
            <person name="Sepcic K."/>
            <person name="Shelest E."/>
            <person name="Sherlock G."/>
            <person name="Sophianopoulou V."/>
            <person name="Squina F.M."/>
            <person name="Sun H."/>
            <person name="Susca A."/>
            <person name="Todd R.B."/>
            <person name="Tsang A."/>
            <person name="Unkles S.E."/>
            <person name="van de Wiele N."/>
            <person name="van Rossen-Uffink D."/>
            <person name="Oliveira J.V."/>
            <person name="Vesth T.C."/>
            <person name="Visser J."/>
            <person name="Yu J.-H."/>
            <person name="Zhou M."/>
            <person name="Andersen M.R."/>
            <person name="Archer D.B."/>
            <person name="Baker S.E."/>
            <person name="Benoit I."/>
            <person name="Brakhage A.A."/>
            <person name="Braus G.H."/>
            <person name="Fischer R."/>
            <person name="Frisvad J.C."/>
            <person name="Goldman G.H."/>
            <person name="Houbraken J."/>
            <person name="Oakley B."/>
            <person name="Pocsi I."/>
            <person name="Scazzocchio C."/>
            <person name="Seiboth B."/>
            <person name="vanKuyk P.A."/>
            <person name="Wortman J."/>
            <person name="Dyer P.S."/>
            <person name="Grigoriev I.V."/>
        </authorList>
    </citation>
    <scope>NUCLEOTIDE SEQUENCE [LARGE SCALE GENOMIC DNA]</scope>
    <source>
        <strain evidence="3">CBS 583.65</strain>
    </source>
</reference>
<dbReference type="VEuPathDB" id="FungiDB:ASPVEDRAFT_86394"/>
<keyword evidence="3" id="KW-1185">Reference proteome</keyword>
<dbReference type="InterPro" id="IPR006045">
    <property type="entry name" value="Cupin_1"/>
</dbReference>
<dbReference type="RefSeq" id="XP_040670792.1">
    <property type="nucleotide sequence ID" value="XM_040817836.1"/>
</dbReference>
<dbReference type="Gene3D" id="2.60.120.10">
    <property type="entry name" value="Jelly Rolls"/>
    <property type="match status" value="1"/>
</dbReference>
<organism evidence="2 3">
    <name type="scientific">Aspergillus versicolor CBS 583.65</name>
    <dbReference type="NCBI Taxonomy" id="1036611"/>
    <lineage>
        <taxon>Eukaryota</taxon>
        <taxon>Fungi</taxon>
        <taxon>Dikarya</taxon>
        <taxon>Ascomycota</taxon>
        <taxon>Pezizomycotina</taxon>
        <taxon>Eurotiomycetes</taxon>
        <taxon>Eurotiomycetidae</taxon>
        <taxon>Eurotiales</taxon>
        <taxon>Aspergillaceae</taxon>
        <taxon>Aspergillus</taxon>
        <taxon>Aspergillus subgen. Nidulantes</taxon>
    </lineage>
</organism>
<dbReference type="CDD" id="cd02234">
    <property type="entry name" value="cupin_BLR7677-like"/>
    <property type="match status" value="1"/>
</dbReference>
<dbReference type="PANTHER" id="PTHR38599">
    <property type="entry name" value="CUPIN DOMAIN PROTEIN (AFU_ORTHOLOGUE AFUA_3G13620)"/>
    <property type="match status" value="1"/>
</dbReference>
<dbReference type="Pfam" id="PF00190">
    <property type="entry name" value="Cupin_1"/>
    <property type="match status" value="1"/>
</dbReference>
<evidence type="ECO:0000259" key="1">
    <source>
        <dbReference type="Pfam" id="PF00190"/>
    </source>
</evidence>
<gene>
    <name evidence="2" type="ORF">ASPVEDRAFT_86394</name>
</gene>
<dbReference type="PANTHER" id="PTHR38599:SF1">
    <property type="entry name" value="CUPIN DOMAIN PROTEIN (AFU_ORTHOLOGUE AFUA_3G13620)"/>
    <property type="match status" value="1"/>
</dbReference>
<sequence>MTESQHQLNISQDVYFEIAASDIKVVKNGDTWQVEGRPREEVTVLNVFHPSNLPGKQIVVVKIRLGPNAASPPHTHSGASIVAVVTEGTLLNQMNNNDPLISSPGEIFYEAPGCHHVRCENNTQEGGAFVAVLIIDDEVVEKGYENIFVLDAEKEGR</sequence>
<feature type="domain" description="Cupin type-1" evidence="1">
    <location>
        <begin position="45"/>
        <end position="131"/>
    </location>
</feature>
<protein>
    <recommendedName>
        <fullName evidence="1">Cupin type-1 domain-containing protein</fullName>
    </recommendedName>
</protein>
<proteinExistence type="predicted"/>
<dbReference type="Proteomes" id="UP000184073">
    <property type="component" value="Unassembled WGS sequence"/>
</dbReference>
<dbReference type="GeneID" id="63733347"/>
<dbReference type="STRING" id="1036611.A0A1L9PTZ2"/>
<dbReference type="InterPro" id="IPR014710">
    <property type="entry name" value="RmlC-like_jellyroll"/>
</dbReference>
<dbReference type="InterPro" id="IPR011051">
    <property type="entry name" value="RmlC_Cupin_sf"/>
</dbReference>
<dbReference type="SUPFAM" id="SSF51182">
    <property type="entry name" value="RmlC-like cupins"/>
    <property type="match status" value="1"/>
</dbReference>
<dbReference type="EMBL" id="KV878132">
    <property type="protein sequence ID" value="OJJ05030.1"/>
    <property type="molecule type" value="Genomic_DNA"/>
</dbReference>
<evidence type="ECO:0000313" key="2">
    <source>
        <dbReference type="EMBL" id="OJJ05030.1"/>
    </source>
</evidence>